<dbReference type="EMBL" id="LT981265">
    <property type="protein sequence ID" value="SPC34768.1"/>
    <property type="molecule type" value="Genomic_DNA"/>
</dbReference>
<feature type="coiled-coil region" evidence="1">
    <location>
        <begin position="6"/>
        <end position="53"/>
    </location>
</feature>
<proteinExistence type="predicted"/>
<evidence type="ECO:0000313" key="3">
    <source>
        <dbReference type="Proteomes" id="UP000236248"/>
    </source>
</evidence>
<protein>
    <submittedName>
        <fullName evidence="2">Uncharacterized protein</fullName>
    </submittedName>
</protein>
<sequence>MSTLYEESIRRLLDEKRRRLEEIVREGNSPYEIARLEHEIHVLEMLYENYSSSMSAFRRTKGARKLH</sequence>
<dbReference type="KEGG" id="ncv:NCAV_1605"/>
<evidence type="ECO:0000313" key="2">
    <source>
        <dbReference type="EMBL" id="SPC34768.1"/>
    </source>
</evidence>
<dbReference type="Proteomes" id="UP000236248">
    <property type="component" value="Chromosome NCAV"/>
</dbReference>
<evidence type="ECO:0000256" key="1">
    <source>
        <dbReference type="SAM" id="Coils"/>
    </source>
</evidence>
<name>A0A2K5ASZ1_9ARCH</name>
<organism evidence="2 3">
    <name type="scientific">Candidatus Nitrosocaldus cavascurensis</name>
    <dbReference type="NCBI Taxonomy" id="2058097"/>
    <lineage>
        <taxon>Archaea</taxon>
        <taxon>Nitrososphaerota</taxon>
        <taxon>Nitrososphaeria</taxon>
        <taxon>Candidatus Nitrosocaldales</taxon>
        <taxon>Candidatus Nitrosocaldaceae</taxon>
        <taxon>Candidatus Nitrosocaldus</taxon>
    </lineage>
</organism>
<dbReference type="GeneID" id="41595596"/>
<reference evidence="3" key="1">
    <citation type="submission" date="2018-01" db="EMBL/GenBank/DDBJ databases">
        <authorList>
            <person name="Kerou L M."/>
        </authorList>
    </citation>
    <scope>NUCLEOTIDE SEQUENCE [LARGE SCALE GENOMIC DNA]</scope>
    <source>
        <strain evidence="3">SCU2</strain>
    </source>
</reference>
<keyword evidence="3" id="KW-1185">Reference proteome</keyword>
<accession>A0A2K5ASZ1</accession>
<keyword evidence="1" id="KW-0175">Coiled coil</keyword>
<dbReference type="RefSeq" id="WP_103286632.1">
    <property type="nucleotide sequence ID" value="NZ_LT981265.1"/>
</dbReference>
<gene>
    <name evidence="2" type="ORF">NCAV_1605</name>
</gene>
<dbReference type="AlphaFoldDB" id="A0A2K5ASZ1"/>